<keyword evidence="1" id="KW-0433">Leucine-rich repeat</keyword>
<dbReference type="PANTHER" id="PTHR15454">
    <property type="entry name" value="NISCHARIN RELATED"/>
    <property type="match status" value="1"/>
</dbReference>
<accession>A0A8S1AXE7</accession>
<dbReference type="SUPFAM" id="SSF52075">
    <property type="entry name" value="Outer arm dynein light chain 1"/>
    <property type="match status" value="1"/>
</dbReference>
<dbReference type="EMBL" id="CADEBC010000548">
    <property type="protein sequence ID" value="CAB3251382.1"/>
    <property type="molecule type" value="Genomic_DNA"/>
</dbReference>
<comment type="caution">
    <text evidence="3">The sequence shown here is derived from an EMBL/GenBank/DDBJ whole genome shotgun (WGS) entry which is preliminary data.</text>
</comment>
<protein>
    <submittedName>
        <fullName evidence="3">Uncharacterized protein</fullName>
    </submittedName>
</protein>
<dbReference type="AlphaFoldDB" id="A0A8S1AXE7"/>
<evidence type="ECO:0000313" key="3">
    <source>
        <dbReference type="EMBL" id="CAB3251382.1"/>
    </source>
</evidence>
<evidence type="ECO:0000256" key="2">
    <source>
        <dbReference type="ARBA" id="ARBA00022737"/>
    </source>
</evidence>
<keyword evidence="2" id="KW-0677">Repeat</keyword>
<proteinExistence type="predicted"/>
<dbReference type="InterPro" id="IPR032675">
    <property type="entry name" value="LRR_dom_sf"/>
</dbReference>
<dbReference type="GO" id="GO:0005737">
    <property type="term" value="C:cytoplasm"/>
    <property type="evidence" value="ECO:0007669"/>
    <property type="project" value="TreeGrafter"/>
</dbReference>
<dbReference type="InterPro" id="IPR001611">
    <property type="entry name" value="Leu-rich_rpt"/>
</dbReference>
<dbReference type="Pfam" id="PF13855">
    <property type="entry name" value="LRR_8"/>
    <property type="match status" value="1"/>
</dbReference>
<keyword evidence="4" id="KW-1185">Reference proteome</keyword>
<dbReference type="OrthoDB" id="676979at2759"/>
<dbReference type="Gene3D" id="3.80.10.10">
    <property type="entry name" value="Ribonuclease Inhibitor"/>
    <property type="match status" value="1"/>
</dbReference>
<organism evidence="3 4">
    <name type="scientific">Arctia plantaginis</name>
    <name type="common">Wood tiger moth</name>
    <name type="synonym">Phalaena plantaginis</name>
    <dbReference type="NCBI Taxonomy" id="874455"/>
    <lineage>
        <taxon>Eukaryota</taxon>
        <taxon>Metazoa</taxon>
        <taxon>Ecdysozoa</taxon>
        <taxon>Arthropoda</taxon>
        <taxon>Hexapoda</taxon>
        <taxon>Insecta</taxon>
        <taxon>Pterygota</taxon>
        <taxon>Neoptera</taxon>
        <taxon>Endopterygota</taxon>
        <taxon>Lepidoptera</taxon>
        <taxon>Glossata</taxon>
        <taxon>Ditrysia</taxon>
        <taxon>Noctuoidea</taxon>
        <taxon>Erebidae</taxon>
        <taxon>Arctiinae</taxon>
        <taxon>Arctia</taxon>
    </lineage>
</organism>
<sequence length="594" mass="67260">MAPKPPTAVTRPPISDSSLVYVPEDVVEGYQERIETGIDWTLIELGAQHHRRKAINREAIPTITFSDGLINKINRGYLKGFLDDTSCINLDQQWEQILPATLWDNEKFATEEGKILFNGINCLTDDLIKLIYKAVVTGNRDTLWSELKMAEVLRVNNEKITELDVGLLEFKKLVSLNLCGNYIMDIEPNFIPPTLRALELQANHISNINSFVESLPHHLIYIGLAKNLLTDESVDAFSRLPFNLTVLDLSDNDIYHLDPLLDALVRLPNLTSLYLVGNPCSVCATYARLILMVLPRLKWLDSRQVLPTDRSLEPYEAHPDDLRSSYFYFTVFRVMSAPQPPKPEKGATTAFHVELELPLLDVERRKFLLYRRYESLTEILAPPEEEEVEKAISTVLRPSTKALSTIKGIDVDEASSNASNVYDHLVTKSSRVINNFTTFESNKIQWAKVMNFQEPTVKIFCPDLIALRNTFRSVITVNLVYSIVYAKSGKTEKKSSHALKMPTEQRVVLASIKCTLRNPDWTQPSQHFHWDDSLGTDEAIHWGDRDLAVIQYTQAPVKVVKGKPEADPATSSRQLPPENLTCHFGFGIETIRAS</sequence>
<dbReference type="PROSITE" id="PS51450">
    <property type="entry name" value="LRR"/>
    <property type="match status" value="1"/>
</dbReference>
<gene>
    <name evidence="3" type="ORF">APLA_LOCUS13004</name>
</gene>
<evidence type="ECO:0000256" key="1">
    <source>
        <dbReference type="ARBA" id="ARBA00022614"/>
    </source>
</evidence>
<name>A0A8S1AXE7_ARCPL</name>
<evidence type="ECO:0000313" key="4">
    <source>
        <dbReference type="Proteomes" id="UP000494106"/>
    </source>
</evidence>
<dbReference type="Proteomes" id="UP000494106">
    <property type="component" value="Unassembled WGS sequence"/>
</dbReference>
<reference evidence="3 4" key="1">
    <citation type="submission" date="2020-04" db="EMBL/GenBank/DDBJ databases">
        <authorList>
            <person name="Wallbank WR R."/>
            <person name="Pardo Diaz C."/>
            <person name="Kozak K."/>
            <person name="Martin S."/>
            <person name="Jiggins C."/>
            <person name="Moest M."/>
            <person name="Warren A I."/>
            <person name="Byers J.R.P. K."/>
            <person name="Montejo-Kovacevich G."/>
            <person name="Yen C E."/>
        </authorList>
    </citation>
    <scope>NUCLEOTIDE SEQUENCE [LARGE SCALE GENOMIC DNA]</scope>
</reference>